<accession>A0A182XRH7</accession>
<dbReference type="Proteomes" id="UP000076407">
    <property type="component" value="Unassembled WGS sequence"/>
</dbReference>
<dbReference type="EnsemblMetazoa" id="AQUA014451-RA">
    <property type="protein sequence ID" value="AQUA014451-PA"/>
    <property type="gene ID" value="AQUA014451"/>
</dbReference>
<dbReference type="AlphaFoldDB" id="A0A182XRH7"/>
<reference evidence="1" key="1">
    <citation type="submission" date="2020-05" db="UniProtKB">
        <authorList>
            <consortium name="EnsemblMetazoa"/>
        </authorList>
    </citation>
    <scope>IDENTIFICATION</scope>
    <source>
        <strain evidence="1">SANGQUA</strain>
    </source>
</reference>
<evidence type="ECO:0000313" key="2">
    <source>
        <dbReference type="Proteomes" id="UP000076407"/>
    </source>
</evidence>
<organism evidence="1 2">
    <name type="scientific">Anopheles quadriannulatus</name>
    <name type="common">Mosquito</name>
    <dbReference type="NCBI Taxonomy" id="34691"/>
    <lineage>
        <taxon>Eukaryota</taxon>
        <taxon>Metazoa</taxon>
        <taxon>Ecdysozoa</taxon>
        <taxon>Arthropoda</taxon>
        <taxon>Hexapoda</taxon>
        <taxon>Insecta</taxon>
        <taxon>Pterygota</taxon>
        <taxon>Neoptera</taxon>
        <taxon>Endopterygota</taxon>
        <taxon>Diptera</taxon>
        <taxon>Nematocera</taxon>
        <taxon>Culicoidea</taxon>
        <taxon>Culicidae</taxon>
        <taxon>Anophelinae</taxon>
        <taxon>Anopheles</taxon>
    </lineage>
</organism>
<proteinExistence type="predicted"/>
<sequence length="76" mass="8744">LGRNRLAKNRATKKHHAAKQKIDCTITSVHTTQRRNDLLCLLRNAQDRKSGVVARPCYVIQPIFLHSRNVGHFYAH</sequence>
<name>A0A182XRH7_ANOQN</name>
<dbReference type="VEuPathDB" id="VectorBase:AQUA014451"/>
<keyword evidence="2" id="KW-1185">Reference proteome</keyword>
<protein>
    <submittedName>
        <fullName evidence="1">Uncharacterized protein</fullName>
    </submittedName>
</protein>
<evidence type="ECO:0000313" key="1">
    <source>
        <dbReference type="EnsemblMetazoa" id="AQUA014451-PA"/>
    </source>
</evidence>